<organism evidence="3 4">
    <name type="scientific">Penaeus vannamei</name>
    <name type="common">Whiteleg shrimp</name>
    <name type="synonym">Litopenaeus vannamei</name>
    <dbReference type="NCBI Taxonomy" id="6689"/>
    <lineage>
        <taxon>Eukaryota</taxon>
        <taxon>Metazoa</taxon>
        <taxon>Ecdysozoa</taxon>
        <taxon>Arthropoda</taxon>
        <taxon>Crustacea</taxon>
        <taxon>Multicrustacea</taxon>
        <taxon>Malacostraca</taxon>
        <taxon>Eumalacostraca</taxon>
        <taxon>Eucarida</taxon>
        <taxon>Decapoda</taxon>
        <taxon>Dendrobranchiata</taxon>
        <taxon>Penaeoidea</taxon>
        <taxon>Penaeidae</taxon>
        <taxon>Penaeus</taxon>
    </lineage>
</organism>
<feature type="region of interest" description="Disordered" evidence="1">
    <location>
        <begin position="42"/>
        <end position="249"/>
    </location>
</feature>
<comment type="caution">
    <text evidence="3">The sequence shown here is derived from an EMBL/GenBank/DDBJ whole genome shotgun (WGS) entry which is preliminary data.</text>
</comment>
<evidence type="ECO:0000256" key="1">
    <source>
        <dbReference type="SAM" id="MobiDB-lite"/>
    </source>
</evidence>
<dbReference type="InterPro" id="IPR049012">
    <property type="entry name" value="Mutator_transp_dom"/>
</dbReference>
<sequence>MTRVPHFPLLSLAPRMALPAPILLAPPVARLVPLPLAPRLACPAPLSRAPRRRPARAPARTTGGAPRPARPTGGAPRPARTTGGATRPARTTGGTPAPAHITGATPGPAEGYIPSPALRRAHVRGPGAAPRPSCTPAHAASPSAHPERAPSPATQSPRPSTSRNEDPSARPPIPYHILMGGVDDSSDEDEEGLPVRERDTSEEHPVLYMSSDEGEMEHDAASSSAFASASPRGTSPVAPVSPHAPRPGRKISLRHSLVKGMLAHGRTDPGYNACLYSRSHTQDLLDVVACKACGGGLTITRHGSGFAQFDKWSCRTCGVIMATKHPKASGSSIPNLSSVYASLVNDGYNGYIWYCGALHVPALSKFAYYHHAQILFERMEAHYAESMNIVFQTVRQYYQDEIGVFPVDNIIPVEVSYDGTYAKRGFKSLYAMGYLVEVYTGYVIDMLVIGKCRLCPRVSRGMEVCPHGDYIGSSGGMEVQIARILWGRSRDLGFEYRVMVADGDAATFNAVRDTYGPDSVVKEMCANHVGKRMKTRLLKLVSTFTQNTTFMSGRRRGQVRKTYPLKKLLTEAMMTRLSNYYISAIHSSIRAGVGEMQSRILATFHHLSAHIFSPHHHDLCPPGEGSWCKYQKAVARGVDPTTAIQEPGIFSTFPRDARTEVEKIYTDLSDPTLLMKCQKGHTQNINESLHSKLWSKVAKHKFHGLDRIMFLARVTSLEHNFGSEEGSLLRTLSVDTSVECLRVPRASPQHGLLWDEGEWW</sequence>
<protein>
    <recommendedName>
        <fullName evidence="2">Mutator-like transposase domain-containing protein</fullName>
    </recommendedName>
</protein>
<name>A0A3R7P0H8_PENVA</name>
<dbReference type="EMBL" id="QCYY01002222">
    <property type="protein sequence ID" value="ROT71960.1"/>
    <property type="molecule type" value="Genomic_DNA"/>
</dbReference>
<proteinExistence type="predicted"/>
<evidence type="ECO:0000313" key="3">
    <source>
        <dbReference type="EMBL" id="ROT71960.1"/>
    </source>
</evidence>
<evidence type="ECO:0000313" key="4">
    <source>
        <dbReference type="Proteomes" id="UP000283509"/>
    </source>
</evidence>
<accession>A0A3R7P0H8</accession>
<feature type="compositionally biased region" description="Low complexity" evidence="1">
    <location>
        <begin position="132"/>
        <end position="144"/>
    </location>
</feature>
<feature type="domain" description="Mutator-like transposase" evidence="2">
    <location>
        <begin position="302"/>
        <end position="628"/>
    </location>
</feature>
<dbReference type="Pfam" id="PF20700">
    <property type="entry name" value="Mutator"/>
    <property type="match status" value="1"/>
</dbReference>
<reference evidence="3 4" key="2">
    <citation type="submission" date="2019-01" db="EMBL/GenBank/DDBJ databases">
        <title>The decoding of complex shrimp genome reveals the adaptation for benthos swimmer, frequently molting mechanism and breeding impact on genome.</title>
        <authorList>
            <person name="Sun Y."/>
            <person name="Gao Y."/>
            <person name="Yu Y."/>
        </authorList>
    </citation>
    <scope>NUCLEOTIDE SEQUENCE [LARGE SCALE GENOMIC DNA]</scope>
    <source>
        <tissue evidence="3">Muscle</tissue>
    </source>
</reference>
<dbReference type="AlphaFoldDB" id="A0A3R7P0H8"/>
<evidence type="ECO:0000259" key="2">
    <source>
        <dbReference type="Pfam" id="PF20700"/>
    </source>
</evidence>
<gene>
    <name evidence="3" type="ORF">C7M84_009670</name>
</gene>
<feature type="compositionally biased region" description="Low complexity" evidence="1">
    <location>
        <begin position="221"/>
        <end position="230"/>
    </location>
</feature>
<feature type="compositionally biased region" description="Low complexity" evidence="1">
    <location>
        <begin position="56"/>
        <end position="99"/>
    </location>
</feature>
<keyword evidence="4" id="KW-1185">Reference proteome</keyword>
<dbReference type="Proteomes" id="UP000283509">
    <property type="component" value="Unassembled WGS sequence"/>
</dbReference>
<reference evidence="3 4" key="1">
    <citation type="submission" date="2018-04" db="EMBL/GenBank/DDBJ databases">
        <authorList>
            <person name="Zhang X."/>
            <person name="Yuan J."/>
            <person name="Li F."/>
            <person name="Xiang J."/>
        </authorList>
    </citation>
    <scope>NUCLEOTIDE SEQUENCE [LARGE SCALE GENOMIC DNA]</scope>
    <source>
        <tissue evidence="3">Muscle</tissue>
    </source>
</reference>
<feature type="compositionally biased region" description="Basic and acidic residues" evidence="1">
    <location>
        <begin position="193"/>
        <end position="205"/>
    </location>
</feature>